<dbReference type="Proteomes" id="UP001211065">
    <property type="component" value="Unassembled WGS sequence"/>
</dbReference>
<keyword evidence="3" id="KW-0687">Ribonucleoprotein</keyword>
<dbReference type="InterPro" id="IPR008984">
    <property type="entry name" value="SMAD_FHA_dom_sf"/>
</dbReference>
<reference evidence="5" key="1">
    <citation type="submission" date="2020-05" db="EMBL/GenBank/DDBJ databases">
        <title>Phylogenomic resolution of chytrid fungi.</title>
        <authorList>
            <person name="Stajich J.E."/>
            <person name="Amses K."/>
            <person name="Simmons R."/>
            <person name="Seto K."/>
            <person name="Myers J."/>
            <person name="Bonds A."/>
            <person name="Quandt C.A."/>
            <person name="Barry K."/>
            <person name="Liu P."/>
            <person name="Grigoriev I."/>
            <person name="Longcore J.E."/>
            <person name="James T.Y."/>
        </authorList>
    </citation>
    <scope>NUCLEOTIDE SEQUENCE</scope>
    <source>
        <strain evidence="5">JEL0476</strain>
    </source>
</reference>
<evidence type="ECO:0000259" key="4">
    <source>
        <dbReference type="PROSITE" id="PS50006"/>
    </source>
</evidence>
<dbReference type="SMART" id="SM00240">
    <property type="entry name" value="FHA"/>
    <property type="match status" value="1"/>
</dbReference>
<dbReference type="Pfam" id="PF00498">
    <property type="entry name" value="FHA"/>
    <property type="match status" value="1"/>
</dbReference>
<keyword evidence="2" id="KW-0689">Ribosomal protein</keyword>
<dbReference type="InterPro" id="IPR000630">
    <property type="entry name" value="Ribosomal_uS8"/>
</dbReference>
<dbReference type="InterPro" id="IPR035987">
    <property type="entry name" value="Ribosomal_uS8_sf"/>
</dbReference>
<dbReference type="InterPro" id="IPR000253">
    <property type="entry name" value="FHA_dom"/>
</dbReference>
<dbReference type="SUPFAM" id="SSF56047">
    <property type="entry name" value="Ribosomal protein S8"/>
    <property type="match status" value="1"/>
</dbReference>
<dbReference type="GO" id="GO:0006412">
    <property type="term" value="P:translation"/>
    <property type="evidence" value="ECO:0007669"/>
    <property type="project" value="InterPro"/>
</dbReference>
<proteinExistence type="inferred from homology"/>
<dbReference type="PROSITE" id="PS50006">
    <property type="entry name" value="FHA_DOMAIN"/>
    <property type="match status" value="1"/>
</dbReference>
<dbReference type="GO" id="GO:1990904">
    <property type="term" value="C:ribonucleoprotein complex"/>
    <property type="evidence" value="ECO:0007669"/>
    <property type="project" value="UniProtKB-KW"/>
</dbReference>
<evidence type="ECO:0000313" key="5">
    <source>
        <dbReference type="EMBL" id="KAJ3217339.1"/>
    </source>
</evidence>
<protein>
    <recommendedName>
        <fullName evidence="4">FHA domain-containing protein</fullName>
    </recommendedName>
</protein>
<sequence length="229" mass="25967">MTYIPAKLVYMNSKKNKKKTFFLTEVENSIGREKGNSLHLKHCLKVSKFHAVIENIQNSYYIRDTNSSNGIYLNGKTLETPFLNYLLFNGDKILVGSIDRTAVPDNKTFRSIVHILYKEGFLNSYQLGNEKGPYNQPTKTTPLNVARNRLWLNLKYRDGEPALRKFKCVSLPSRAVYASYEELKAVAAARNGSKLFKAQVLGQITILQTVNHGIIELHEAIEKKIGGKV</sequence>
<dbReference type="Gene3D" id="3.30.1490.10">
    <property type="match status" value="1"/>
</dbReference>
<dbReference type="GO" id="GO:0005840">
    <property type="term" value="C:ribosome"/>
    <property type="evidence" value="ECO:0007669"/>
    <property type="project" value="UniProtKB-KW"/>
</dbReference>
<feature type="domain" description="FHA" evidence="4">
    <location>
        <begin position="28"/>
        <end position="78"/>
    </location>
</feature>
<comment type="caution">
    <text evidence="5">The sequence shown here is derived from an EMBL/GenBank/DDBJ whole genome shotgun (WGS) entry which is preliminary data.</text>
</comment>
<dbReference type="GO" id="GO:0003735">
    <property type="term" value="F:structural constituent of ribosome"/>
    <property type="evidence" value="ECO:0007669"/>
    <property type="project" value="InterPro"/>
</dbReference>
<dbReference type="Pfam" id="PF00410">
    <property type="entry name" value="Ribosomal_S8"/>
    <property type="match status" value="1"/>
</dbReference>
<dbReference type="CDD" id="cd00060">
    <property type="entry name" value="FHA"/>
    <property type="match status" value="1"/>
</dbReference>
<keyword evidence="6" id="KW-1185">Reference proteome</keyword>
<organism evidence="5 6">
    <name type="scientific">Clydaea vesicula</name>
    <dbReference type="NCBI Taxonomy" id="447962"/>
    <lineage>
        <taxon>Eukaryota</taxon>
        <taxon>Fungi</taxon>
        <taxon>Fungi incertae sedis</taxon>
        <taxon>Chytridiomycota</taxon>
        <taxon>Chytridiomycota incertae sedis</taxon>
        <taxon>Chytridiomycetes</taxon>
        <taxon>Lobulomycetales</taxon>
        <taxon>Lobulomycetaceae</taxon>
        <taxon>Clydaea</taxon>
    </lineage>
</organism>
<dbReference type="Gene3D" id="2.60.200.20">
    <property type="match status" value="1"/>
</dbReference>
<dbReference type="SUPFAM" id="SSF49879">
    <property type="entry name" value="SMAD/FHA domain"/>
    <property type="match status" value="1"/>
</dbReference>
<dbReference type="AlphaFoldDB" id="A0AAD5U3R2"/>
<comment type="similarity">
    <text evidence="1">Belongs to the universal ribosomal protein uS8 family.</text>
</comment>
<dbReference type="Gene3D" id="3.30.1370.30">
    <property type="match status" value="1"/>
</dbReference>
<evidence type="ECO:0000256" key="2">
    <source>
        <dbReference type="ARBA" id="ARBA00022980"/>
    </source>
</evidence>
<evidence type="ECO:0000313" key="6">
    <source>
        <dbReference type="Proteomes" id="UP001211065"/>
    </source>
</evidence>
<dbReference type="EMBL" id="JADGJW010000432">
    <property type="protein sequence ID" value="KAJ3217339.1"/>
    <property type="molecule type" value="Genomic_DNA"/>
</dbReference>
<evidence type="ECO:0000256" key="3">
    <source>
        <dbReference type="ARBA" id="ARBA00023274"/>
    </source>
</evidence>
<accession>A0AAD5U3R2</accession>
<name>A0AAD5U3R2_9FUNG</name>
<evidence type="ECO:0000256" key="1">
    <source>
        <dbReference type="ARBA" id="ARBA00006471"/>
    </source>
</evidence>
<gene>
    <name evidence="5" type="ORF">HK099_005515</name>
</gene>